<reference evidence="3" key="4">
    <citation type="journal article" date="2018" name="Nat. Plants">
        <title>Whole-genome landscape of Medicago truncatula symbiotic genes.</title>
        <authorList>
            <person name="Pecrix Y."/>
            <person name="Gamas P."/>
            <person name="Carrere S."/>
        </authorList>
    </citation>
    <scope>NUCLEOTIDE SEQUENCE</scope>
    <source>
        <tissue evidence="3">Leaves</tissue>
    </source>
</reference>
<dbReference type="Proteomes" id="UP000265566">
    <property type="component" value="Chromosome 4"/>
</dbReference>
<sequence length="102" mass="11598">MDKCMCGSDTCYFHEPTGAVIARLARSQPTSPEPHRNTVNPNTNTINDWSPLDDGIEVVLPNGSDRVPSREEVLDAYIFRILNKPNTKRRRLPVFAEFCKEH</sequence>
<reference evidence="2 5" key="2">
    <citation type="journal article" date="2014" name="BMC Genomics">
        <title>An improved genome release (version Mt4.0) for the model legume Medicago truncatula.</title>
        <authorList>
            <person name="Tang H."/>
            <person name="Krishnakumar V."/>
            <person name="Bidwell S."/>
            <person name="Rosen B."/>
            <person name="Chan A."/>
            <person name="Zhou S."/>
            <person name="Gentzbittel L."/>
            <person name="Childs K.L."/>
            <person name="Yandell M."/>
            <person name="Gundlach H."/>
            <person name="Mayer K.F."/>
            <person name="Schwartz D.C."/>
            <person name="Town C.D."/>
        </authorList>
    </citation>
    <scope>GENOME REANNOTATION</scope>
    <source>
        <strain evidence="2">A17</strain>
        <strain evidence="4 5">cv. Jemalong A17</strain>
    </source>
</reference>
<dbReference type="EMBL" id="PSQE01000004">
    <property type="protein sequence ID" value="RHN62738.1"/>
    <property type="molecule type" value="Genomic_DNA"/>
</dbReference>
<dbReference type="EnsemblPlants" id="KEH31248">
    <property type="protein sequence ID" value="KEH31248"/>
    <property type="gene ID" value="MTR_4g094298"/>
</dbReference>
<dbReference type="Gramene" id="rna25341">
    <property type="protein sequence ID" value="RHN62738.1"/>
    <property type="gene ID" value="gene25341"/>
</dbReference>
<dbReference type="AlphaFoldDB" id="A0A072UQB4"/>
<keyword evidence="5" id="KW-1185">Reference proteome</keyword>
<evidence type="ECO:0000313" key="2">
    <source>
        <dbReference type="EMBL" id="KEH31248.1"/>
    </source>
</evidence>
<accession>A0A072UQB4</accession>
<protein>
    <submittedName>
        <fullName evidence="2 4">Uncharacterized protein</fullName>
    </submittedName>
</protein>
<feature type="compositionally biased region" description="Polar residues" evidence="1">
    <location>
        <begin position="37"/>
        <end position="48"/>
    </location>
</feature>
<evidence type="ECO:0000256" key="1">
    <source>
        <dbReference type="SAM" id="MobiDB-lite"/>
    </source>
</evidence>
<proteinExistence type="predicted"/>
<name>A0A072UQB4_MEDTR</name>
<feature type="region of interest" description="Disordered" evidence="1">
    <location>
        <begin position="27"/>
        <end position="50"/>
    </location>
</feature>
<dbReference type="Proteomes" id="UP000002051">
    <property type="component" value="Chromosome 4"/>
</dbReference>
<dbReference type="HOGENOM" id="CLU_2281608_0_0_1"/>
<dbReference type="EMBL" id="CM001220">
    <property type="protein sequence ID" value="KEH31248.1"/>
    <property type="molecule type" value="Genomic_DNA"/>
</dbReference>
<reference evidence="4" key="3">
    <citation type="submission" date="2015-04" db="UniProtKB">
        <authorList>
            <consortium name="EnsemblPlants"/>
        </authorList>
    </citation>
    <scope>IDENTIFICATION</scope>
    <source>
        <strain evidence="4">cv. Jemalong A17</strain>
    </source>
</reference>
<gene>
    <name evidence="2" type="ordered locus">MTR_4g094298</name>
    <name evidence="3" type="ORF">MtrunA17_Chr4g0050651</name>
</gene>
<organism evidence="2 5">
    <name type="scientific">Medicago truncatula</name>
    <name type="common">Barrel medic</name>
    <name type="synonym">Medicago tribuloides</name>
    <dbReference type="NCBI Taxonomy" id="3880"/>
    <lineage>
        <taxon>Eukaryota</taxon>
        <taxon>Viridiplantae</taxon>
        <taxon>Streptophyta</taxon>
        <taxon>Embryophyta</taxon>
        <taxon>Tracheophyta</taxon>
        <taxon>Spermatophyta</taxon>
        <taxon>Magnoliopsida</taxon>
        <taxon>eudicotyledons</taxon>
        <taxon>Gunneridae</taxon>
        <taxon>Pentapetalae</taxon>
        <taxon>rosids</taxon>
        <taxon>fabids</taxon>
        <taxon>Fabales</taxon>
        <taxon>Fabaceae</taxon>
        <taxon>Papilionoideae</taxon>
        <taxon>50 kb inversion clade</taxon>
        <taxon>NPAAA clade</taxon>
        <taxon>Hologalegina</taxon>
        <taxon>IRL clade</taxon>
        <taxon>Trifolieae</taxon>
        <taxon>Medicago</taxon>
    </lineage>
</organism>
<evidence type="ECO:0000313" key="3">
    <source>
        <dbReference type="EMBL" id="RHN62738.1"/>
    </source>
</evidence>
<reference evidence="2 5" key="1">
    <citation type="journal article" date="2011" name="Nature">
        <title>The Medicago genome provides insight into the evolution of rhizobial symbioses.</title>
        <authorList>
            <person name="Young N.D."/>
            <person name="Debelle F."/>
            <person name="Oldroyd G.E."/>
            <person name="Geurts R."/>
            <person name="Cannon S.B."/>
            <person name="Udvardi M.K."/>
            <person name="Benedito V.A."/>
            <person name="Mayer K.F."/>
            <person name="Gouzy J."/>
            <person name="Schoof H."/>
            <person name="Van de Peer Y."/>
            <person name="Proost S."/>
            <person name="Cook D.R."/>
            <person name="Meyers B.C."/>
            <person name="Spannagl M."/>
            <person name="Cheung F."/>
            <person name="De Mita S."/>
            <person name="Krishnakumar V."/>
            <person name="Gundlach H."/>
            <person name="Zhou S."/>
            <person name="Mudge J."/>
            <person name="Bharti A.K."/>
            <person name="Murray J.D."/>
            <person name="Naoumkina M.A."/>
            <person name="Rosen B."/>
            <person name="Silverstein K.A."/>
            <person name="Tang H."/>
            <person name="Rombauts S."/>
            <person name="Zhao P.X."/>
            <person name="Zhou P."/>
            <person name="Barbe V."/>
            <person name="Bardou P."/>
            <person name="Bechner M."/>
            <person name="Bellec A."/>
            <person name="Berger A."/>
            <person name="Berges H."/>
            <person name="Bidwell S."/>
            <person name="Bisseling T."/>
            <person name="Choisne N."/>
            <person name="Couloux A."/>
            <person name="Denny R."/>
            <person name="Deshpande S."/>
            <person name="Dai X."/>
            <person name="Doyle J.J."/>
            <person name="Dudez A.M."/>
            <person name="Farmer A.D."/>
            <person name="Fouteau S."/>
            <person name="Franken C."/>
            <person name="Gibelin C."/>
            <person name="Gish J."/>
            <person name="Goldstein S."/>
            <person name="Gonzalez A.J."/>
            <person name="Green P.J."/>
            <person name="Hallab A."/>
            <person name="Hartog M."/>
            <person name="Hua A."/>
            <person name="Humphray S.J."/>
            <person name="Jeong D.H."/>
            <person name="Jing Y."/>
            <person name="Jocker A."/>
            <person name="Kenton S.M."/>
            <person name="Kim D.J."/>
            <person name="Klee K."/>
            <person name="Lai H."/>
            <person name="Lang C."/>
            <person name="Lin S."/>
            <person name="Macmil S.L."/>
            <person name="Magdelenat G."/>
            <person name="Matthews L."/>
            <person name="McCorrison J."/>
            <person name="Monaghan E.L."/>
            <person name="Mun J.H."/>
            <person name="Najar F.Z."/>
            <person name="Nicholson C."/>
            <person name="Noirot C."/>
            <person name="O'Bleness M."/>
            <person name="Paule C.R."/>
            <person name="Poulain J."/>
            <person name="Prion F."/>
            <person name="Qin B."/>
            <person name="Qu C."/>
            <person name="Retzel E.F."/>
            <person name="Riddle C."/>
            <person name="Sallet E."/>
            <person name="Samain S."/>
            <person name="Samson N."/>
            <person name="Sanders I."/>
            <person name="Saurat O."/>
            <person name="Scarpelli C."/>
            <person name="Schiex T."/>
            <person name="Segurens B."/>
            <person name="Severin A.J."/>
            <person name="Sherrier D.J."/>
            <person name="Shi R."/>
            <person name="Sims S."/>
            <person name="Singer S.R."/>
            <person name="Sinharoy S."/>
            <person name="Sterck L."/>
            <person name="Viollet A."/>
            <person name="Wang B.B."/>
            <person name="Wang K."/>
            <person name="Wang M."/>
            <person name="Wang X."/>
            <person name="Warfsmann J."/>
            <person name="Weissenbach J."/>
            <person name="White D.D."/>
            <person name="White J.D."/>
            <person name="Wiley G.B."/>
            <person name="Wincker P."/>
            <person name="Xing Y."/>
            <person name="Yang L."/>
            <person name="Yao Z."/>
            <person name="Ying F."/>
            <person name="Zhai J."/>
            <person name="Zhou L."/>
            <person name="Zuber A."/>
            <person name="Denarie J."/>
            <person name="Dixon R.A."/>
            <person name="May G.D."/>
            <person name="Schwartz D.C."/>
            <person name="Rogers J."/>
            <person name="Quetier F."/>
            <person name="Town C.D."/>
            <person name="Roe B.A."/>
        </authorList>
    </citation>
    <scope>NUCLEOTIDE SEQUENCE [LARGE SCALE GENOMIC DNA]</scope>
    <source>
        <strain evidence="2">A17</strain>
        <strain evidence="4 5">cv. Jemalong A17</strain>
    </source>
</reference>
<evidence type="ECO:0000313" key="4">
    <source>
        <dbReference type="EnsemblPlants" id="KEH31248"/>
    </source>
</evidence>
<evidence type="ECO:0000313" key="5">
    <source>
        <dbReference type="Proteomes" id="UP000002051"/>
    </source>
</evidence>